<dbReference type="PANTHER" id="PTHR31421:SF2">
    <property type="entry name" value="PROTEIN BASIC PENTACYSTEINE6"/>
    <property type="match status" value="1"/>
</dbReference>
<protein>
    <recommendedName>
        <fullName evidence="7">GAGA-binding transcriptional activator</fullName>
    </recommendedName>
</protein>
<accession>A0A7N0R860</accession>
<name>A0A7N0R860_KALFE</name>
<evidence type="ECO:0000256" key="1">
    <source>
        <dbReference type="ARBA" id="ARBA00004123"/>
    </source>
</evidence>
<dbReference type="GO" id="GO:0003700">
    <property type="term" value="F:DNA-binding transcription factor activity"/>
    <property type="evidence" value="ECO:0007669"/>
    <property type="project" value="UniProtKB-UniRule"/>
</dbReference>
<dbReference type="GO" id="GO:0005730">
    <property type="term" value="C:nucleolus"/>
    <property type="evidence" value="ECO:0007669"/>
    <property type="project" value="EnsemblPlants"/>
</dbReference>
<dbReference type="InterPro" id="IPR010409">
    <property type="entry name" value="GAGA-bd_tscrpt_act"/>
</dbReference>
<evidence type="ECO:0000256" key="8">
    <source>
        <dbReference type="SAM" id="MobiDB-lite"/>
    </source>
</evidence>
<feature type="compositionally biased region" description="Basic residues" evidence="8">
    <location>
        <begin position="185"/>
        <end position="194"/>
    </location>
</feature>
<feature type="compositionally biased region" description="Basic and acidic residues" evidence="8">
    <location>
        <begin position="195"/>
        <end position="217"/>
    </location>
</feature>
<evidence type="ECO:0000256" key="4">
    <source>
        <dbReference type="ARBA" id="ARBA00023125"/>
    </source>
</evidence>
<dbReference type="OMA" id="REMHTTD"/>
<sequence>MDDGGHRENGRHRADQYKAAQSQWLMQHHQPSMKQIMTIMAERDAAIQERNLALSEKKTAMAERDLAFLQRDNAINERNNAIMERDNALATLQYRETPMNGDNGMSQIQTQCPSGCQISRGVKHLHHPQQHVLDDENQQHTEAPYNSRDMDITEAISLSPVASDAAKSRGNKRTKEPKSVSSNKKVQKNPNKVKKGSDGFSKHMFGKTHEWGDERDMGSGSDDVNKQIVVLKSDWKGQDLGLNLVVYDDTIMPPPVCSCTGNFRQCYKWGNGGWQSSCCTTSISQYPLPSVPNKRHARVGGRKMSGGAFNKLLSRLAAEGHDLTKPVDLKDNWAKHGTNRYITIK</sequence>
<keyword evidence="6 7" id="KW-0539">Nucleus</keyword>
<dbReference type="PANTHER" id="PTHR31421">
    <property type="entry name" value="PROTEIN BASIC PENTACYSTEINE3"/>
    <property type="match status" value="1"/>
</dbReference>
<evidence type="ECO:0000256" key="7">
    <source>
        <dbReference type="RuleBase" id="RU367160"/>
    </source>
</evidence>
<dbReference type="EnsemblPlants" id="Kaladp0001s0060.3.v1.1">
    <property type="protein sequence ID" value="Kaladp0001s0060.3.v1.1"/>
    <property type="gene ID" value="Kaladp0001s0060.v1.1"/>
</dbReference>
<comment type="similarity">
    <text evidence="2 7">Belongs to the BBR/BPC family.</text>
</comment>
<dbReference type="Gramene" id="Kaladp0001s0060.1.v1.1">
    <property type="protein sequence ID" value="Kaladp0001s0060.1.v1.1"/>
    <property type="gene ID" value="Kaladp0001s0060.v1.1"/>
</dbReference>
<feature type="region of interest" description="Disordered" evidence="8">
    <location>
        <begin position="160"/>
        <end position="222"/>
    </location>
</feature>
<organism evidence="9 10">
    <name type="scientific">Kalanchoe fedtschenkoi</name>
    <name type="common">Lavender scallops</name>
    <name type="synonym">South American air plant</name>
    <dbReference type="NCBI Taxonomy" id="63787"/>
    <lineage>
        <taxon>Eukaryota</taxon>
        <taxon>Viridiplantae</taxon>
        <taxon>Streptophyta</taxon>
        <taxon>Embryophyta</taxon>
        <taxon>Tracheophyta</taxon>
        <taxon>Spermatophyta</taxon>
        <taxon>Magnoliopsida</taxon>
        <taxon>eudicotyledons</taxon>
        <taxon>Gunneridae</taxon>
        <taxon>Pentapetalae</taxon>
        <taxon>Saxifragales</taxon>
        <taxon>Crassulaceae</taxon>
        <taxon>Kalanchoe</taxon>
    </lineage>
</organism>
<dbReference type="Gramene" id="Kaladp0001s0060.3.v1.1">
    <property type="protein sequence ID" value="Kaladp0001s0060.3.v1.1"/>
    <property type="gene ID" value="Kaladp0001s0060.v1.1"/>
</dbReference>
<proteinExistence type="inferred from homology"/>
<dbReference type="SMART" id="SM01226">
    <property type="entry name" value="GAGA_bind"/>
    <property type="match status" value="1"/>
</dbReference>
<dbReference type="AlphaFoldDB" id="A0A7N0R860"/>
<keyword evidence="3 7" id="KW-0805">Transcription regulation</keyword>
<evidence type="ECO:0000256" key="5">
    <source>
        <dbReference type="ARBA" id="ARBA00023163"/>
    </source>
</evidence>
<dbReference type="EnsemblPlants" id="Kaladp0001s0060.2.v1.1">
    <property type="protein sequence ID" value="Kaladp0001s0060.2.v1.1"/>
    <property type="gene ID" value="Kaladp0001s0060.v1.1"/>
</dbReference>
<comment type="subcellular location">
    <subcellularLocation>
        <location evidence="1 7">Nucleus</location>
    </subcellularLocation>
</comment>
<dbReference type="GO" id="GO:0000976">
    <property type="term" value="F:transcription cis-regulatory region binding"/>
    <property type="evidence" value="ECO:0007669"/>
    <property type="project" value="EnsemblPlants"/>
</dbReference>
<dbReference type="Gramene" id="Kaladp0001s0060.2.v1.1">
    <property type="protein sequence ID" value="Kaladp0001s0060.2.v1.1"/>
    <property type="gene ID" value="Kaladp0001s0060.v1.1"/>
</dbReference>
<comment type="function">
    <text evidence="7">Transcriptional regulator that specifically binds to GA-rich elements (GAGA-repeats) present in regulatory sequences of genes involved in developmental processes.</text>
</comment>
<reference evidence="9" key="1">
    <citation type="submission" date="2021-01" db="UniProtKB">
        <authorList>
            <consortium name="EnsemblPlants"/>
        </authorList>
    </citation>
    <scope>IDENTIFICATION</scope>
</reference>
<evidence type="ECO:0000256" key="2">
    <source>
        <dbReference type="ARBA" id="ARBA00007911"/>
    </source>
</evidence>
<keyword evidence="4 7" id="KW-0238">DNA-binding</keyword>
<dbReference type="Proteomes" id="UP000594263">
    <property type="component" value="Unplaced"/>
</dbReference>
<keyword evidence="10" id="KW-1185">Reference proteome</keyword>
<dbReference type="GO" id="GO:0009723">
    <property type="term" value="P:response to ethylene"/>
    <property type="evidence" value="ECO:0007669"/>
    <property type="project" value="EnsemblPlants"/>
</dbReference>
<evidence type="ECO:0000256" key="3">
    <source>
        <dbReference type="ARBA" id="ARBA00023015"/>
    </source>
</evidence>
<evidence type="ECO:0000256" key="6">
    <source>
        <dbReference type="ARBA" id="ARBA00023242"/>
    </source>
</evidence>
<evidence type="ECO:0000313" key="9">
    <source>
        <dbReference type="EnsemblPlants" id="Kaladp0001s0060.2.v1.1"/>
    </source>
</evidence>
<dbReference type="Pfam" id="PF06217">
    <property type="entry name" value="GAGA_bind"/>
    <property type="match status" value="1"/>
</dbReference>
<evidence type="ECO:0000313" key="10">
    <source>
        <dbReference type="Proteomes" id="UP000594263"/>
    </source>
</evidence>
<keyword evidence="5 7" id="KW-0804">Transcription</keyword>
<dbReference type="GO" id="GO:0042803">
    <property type="term" value="F:protein homodimerization activity"/>
    <property type="evidence" value="ECO:0007669"/>
    <property type="project" value="EnsemblPlants"/>
</dbReference>
<dbReference type="EnsemblPlants" id="Kaladp0001s0060.1.v1.1">
    <property type="protein sequence ID" value="Kaladp0001s0060.1.v1.1"/>
    <property type="gene ID" value="Kaladp0001s0060.v1.1"/>
</dbReference>